<protein>
    <submittedName>
        <fullName evidence="1">Uncharacterized protein</fullName>
    </submittedName>
</protein>
<accession>E0WU48</accession>
<evidence type="ECO:0000313" key="2">
    <source>
        <dbReference type="Proteomes" id="UP000005726"/>
    </source>
</evidence>
<dbReference type="EMBL" id="GL379627">
    <property type="protein sequence ID" value="EFL91473.1"/>
    <property type="molecule type" value="Genomic_DNA"/>
</dbReference>
<reference evidence="1" key="1">
    <citation type="journal article" date="2009" name="Environ. Microbiol.">
        <title>Dynamics of genome evolution in facultative symbionts of aphids.</title>
        <authorList>
            <person name="Degnan P.H."/>
            <person name="Leonardo T.E."/>
            <person name="Cass B.N."/>
            <person name="Hurwitz B."/>
            <person name="Stern D."/>
            <person name="Gibbs R.A."/>
            <person name="Richards S."/>
            <person name="Moran N.A."/>
        </authorList>
    </citation>
    <scope>NUCLEOTIDE SEQUENCE [LARGE SCALE GENOMIC DNA]</scope>
    <source>
        <strain evidence="1">LSR1</strain>
    </source>
</reference>
<sequence length="134" mass="14622">MMQTGKNLLSLLFSTNLENVYVTLTKNTGLKAVNAAPLMSLAASSVLAAFEKQSQQTNLSLASIIAQQDNSYFSHLPEEAAKTNFTQESTSIEPPPAQNFNKKIHEFQLVVVITTLHFAGQCLLVSNTPYASCR</sequence>
<dbReference type="AlphaFoldDB" id="E0WU48"/>
<evidence type="ECO:0000313" key="1">
    <source>
        <dbReference type="EMBL" id="EFL91473.1"/>
    </source>
</evidence>
<gene>
    <name evidence="1" type="ORF">REG_1595</name>
</gene>
<dbReference type="HOGENOM" id="CLU_1892377_0_0_6"/>
<dbReference type="Proteomes" id="UP000005726">
    <property type="component" value="Unassembled WGS sequence"/>
</dbReference>
<organism evidence="1 2">
    <name type="scientific">Candidatus Regiella insecticola LSR1</name>
    <dbReference type="NCBI Taxonomy" id="663321"/>
    <lineage>
        <taxon>Bacteria</taxon>
        <taxon>Pseudomonadati</taxon>
        <taxon>Pseudomonadota</taxon>
        <taxon>Gammaproteobacteria</taxon>
        <taxon>Enterobacterales</taxon>
        <taxon>Enterobacteriaceae</taxon>
        <taxon>aphid secondary symbionts</taxon>
        <taxon>Candidatus Regiella</taxon>
    </lineage>
</organism>
<keyword evidence="2" id="KW-1185">Reference proteome</keyword>
<name>E0WU48_9ENTR</name>
<proteinExistence type="predicted"/>